<organism evidence="1 2">
    <name type="scientific">Acanthamoeba castellanii (strain ATCC 30010 / Neff)</name>
    <dbReference type="NCBI Taxonomy" id="1257118"/>
    <lineage>
        <taxon>Eukaryota</taxon>
        <taxon>Amoebozoa</taxon>
        <taxon>Discosea</taxon>
        <taxon>Longamoebia</taxon>
        <taxon>Centramoebida</taxon>
        <taxon>Acanthamoebidae</taxon>
        <taxon>Acanthamoeba</taxon>
    </lineage>
</organism>
<dbReference type="AlphaFoldDB" id="L8GE99"/>
<dbReference type="VEuPathDB" id="AmoebaDB:ACA1_134130"/>
<dbReference type="KEGG" id="acan:ACA1_134130"/>
<dbReference type="RefSeq" id="XP_004333370.1">
    <property type="nucleotide sequence ID" value="XM_004333322.1"/>
</dbReference>
<dbReference type="EMBL" id="KB008153">
    <property type="protein sequence ID" value="ELR11357.1"/>
    <property type="molecule type" value="Genomic_DNA"/>
</dbReference>
<proteinExistence type="predicted"/>
<dbReference type="GeneID" id="14911836"/>
<reference evidence="1 2" key="1">
    <citation type="journal article" date="2013" name="Genome Biol.">
        <title>Genome of Acanthamoeba castellanii highlights extensive lateral gene transfer and early evolution of tyrosine kinase signaling.</title>
        <authorList>
            <person name="Clarke M."/>
            <person name="Lohan A.J."/>
            <person name="Liu B."/>
            <person name="Lagkouvardos I."/>
            <person name="Roy S."/>
            <person name="Zafar N."/>
            <person name="Bertelli C."/>
            <person name="Schilde C."/>
            <person name="Kianianmomeni A."/>
            <person name="Burglin T.R."/>
            <person name="Frech C."/>
            <person name="Turcotte B."/>
            <person name="Kopec K.O."/>
            <person name="Synnott J.M."/>
            <person name="Choo C."/>
            <person name="Paponov I."/>
            <person name="Finkler A."/>
            <person name="Soon Heng Tan C."/>
            <person name="Hutchins A.P."/>
            <person name="Weinmeier T."/>
            <person name="Rattei T."/>
            <person name="Chu J.S."/>
            <person name="Gimenez G."/>
            <person name="Irimia M."/>
            <person name="Rigden D.J."/>
            <person name="Fitzpatrick D.A."/>
            <person name="Lorenzo-Morales J."/>
            <person name="Bateman A."/>
            <person name="Chiu C.H."/>
            <person name="Tang P."/>
            <person name="Hegemann P."/>
            <person name="Fromm H."/>
            <person name="Raoult D."/>
            <person name="Greub G."/>
            <person name="Miranda-Saavedra D."/>
            <person name="Chen N."/>
            <person name="Nash P."/>
            <person name="Ginger M.L."/>
            <person name="Horn M."/>
            <person name="Schaap P."/>
            <person name="Caler L."/>
            <person name="Loftus B."/>
        </authorList>
    </citation>
    <scope>NUCLEOTIDE SEQUENCE [LARGE SCALE GENOMIC DNA]</scope>
    <source>
        <strain evidence="1 2">Neff</strain>
    </source>
</reference>
<keyword evidence="2" id="KW-1185">Reference proteome</keyword>
<sequence length="244" mass="26447">MGDTVKCTGSGGFIHNVDVRPLHAAAAAALPVTSSMSDAWEQAIESRVTPQWWGELARTDFLLVLDSIVDSLRYVLIRIQDDPDPSLMRANAPLHACRCALTYLVQAYGQVLPLSTHGNPRPLALAVAHACSLPGGLHEYRAPGVRGPSLPLRERSVHERPTAEGHRRSLPVQARLLRHRRRQMSSIGSRCHARADDLLVVGVGPAGAPRRPLSQELDREGASLPRLGLRKTPNVSGVVRHAGP</sequence>
<gene>
    <name evidence="1" type="ORF">ACA1_134130</name>
</gene>
<name>L8GE99_ACACF</name>
<protein>
    <submittedName>
        <fullName evidence="1">Uncharacterized protein</fullName>
    </submittedName>
</protein>
<accession>L8GE99</accession>
<dbReference type="Proteomes" id="UP000011083">
    <property type="component" value="Unassembled WGS sequence"/>
</dbReference>
<evidence type="ECO:0000313" key="2">
    <source>
        <dbReference type="Proteomes" id="UP000011083"/>
    </source>
</evidence>
<evidence type="ECO:0000313" key="1">
    <source>
        <dbReference type="EMBL" id="ELR11357.1"/>
    </source>
</evidence>